<evidence type="ECO:0000313" key="15">
    <source>
        <dbReference type="EMBL" id="VFK16884.1"/>
    </source>
</evidence>
<evidence type="ECO:0000256" key="4">
    <source>
        <dbReference type="ARBA" id="ARBA00011471"/>
    </source>
</evidence>
<evidence type="ECO:0000256" key="9">
    <source>
        <dbReference type="ARBA" id="ARBA00022927"/>
    </source>
</evidence>
<evidence type="ECO:0000256" key="3">
    <source>
        <dbReference type="ARBA" id="ARBA00005811"/>
    </source>
</evidence>
<comment type="subunit">
    <text evidence="4">The accessory proteins ExbB and ExbD seem to form a complex with TonB.</text>
</comment>
<evidence type="ECO:0000256" key="7">
    <source>
        <dbReference type="ARBA" id="ARBA00022519"/>
    </source>
</evidence>
<dbReference type="EMBL" id="CAADFL010000449">
    <property type="protein sequence ID" value="VFK16884.1"/>
    <property type="molecule type" value="Genomic_DNA"/>
</dbReference>
<gene>
    <name evidence="13" type="ORF">BECKFM1743A_GA0114220_104503</name>
    <name evidence="15" type="ORF">BECKFM1743B_GA0114221_104492</name>
    <name evidence="14" type="ORF">BECKFM1743C_GA0114222_105012</name>
</gene>
<keyword evidence="9 12" id="KW-0653">Protein transport</keyword>
<evidence type="ECO:0000256" key="10">
    <source>
        <dbReference type="ARBA" id="ARBA00022989"/>
    </source>
</evidence>
<keyword evidence="5 12" id="KW-0813">Transport</keyword>
<dbReference type="EMBL" id="CAADEZ010000450">
    <property type="protein sequence ID" value="VFJ67538.1"/>
    <property type="molecule type" value="Genomic_DNA"/>
</dbReference>
<dbReference type="GO" id="GO:0022857">
    <property type="term" value="F:transmembrane transporter activity"/>
    <property type="evidence" value="ECO:0007669"/>
    <property type="project" value="InterPro"/>
</dbReference>
<dbReference type="AlphaFoldDB" id="A0A450TMA2"/>
<evidence type="ECO:0000256" key="1">
    <source>
        <dbReference type="ARBA" id="ARBA00003540"/>
    </source>
</evidence>
<evidence type="ECO:0000256" key="6">
    <source>
        <dbReference type="ARBA" id="ARBA00022475"/>
    </source>
</evidence>
<evidence type="ECO:0000256" key="12">
    <source>
        <dbReference type="RuleBase" id="RU003879"/>
    </source>
</evidence>
<keyword evidence="6" id="KW-1003">Cell membrane</keyword>
<keyword evidence="10" id="KW-1133">Transmembrane helix</keyword>
<dbReference type="GO" id="GO:0005886">
    <property type="term" value="C:plasma membrane"/>
    <property type="evidence" value="ECO:0007669"/>
    <property type="project" value="UniProtKB-SubCell"/>
</dbReference>
<dbReference type="PANTHER" id="PTHR30558:SF12">
    <property type="entry name" value="BIOPOLYMER TRANSPORT PROTEIN EXBD"/>
    <property type="match status" value="1"/>
</dbReference>
<dbReference type="EMBL" id="CAADFA010000501">
    <property type="protein sequence ID" value="VFJ68865.1"/>
    <property type="molecule type" value="Genomic_DNA"/>
</dbReference>
<comment type="subcellular location">
    <subcellularLocation>
        <location evidence="2">Cell inner membrane</location>
        <topology evidence="2">Single-pass type II membrane protein</topology>
    </subcellularLocation>
    <subcellularLocation>
        <location evidence="12">Cell membrane</location>
        <topology evidence="12">Single-pass type II membrane protein</topology>
    </subcellularLocation>
</comment>
<name>A0A450TMA2_9GAMM</name>
<keyword evidence="7" id="KW-0997">Cell inner membrane</keyword>
<organism evidence="14">
    <name type="scientific">Candidatus Kentrum sp. FM</name>
    <dbReference type="NCBI Taxonomy" id="2126340"/>
    <lineage>
        <taxon>Bacteria</taxon>
        <taxon>Pseudomonadati</taxon>
        <taxon>Pseudomonadota</taxon>
        <taxon>Gammaproteobacteria</taxon>
        <taxon>Candidatus Kentrum</taxon>
    </lineage>
</organism>
<dbReference type="GO" id="GO:0015031">
    <property type="term" value="P:protein transport"/>
    <property type="evidence" value="ECO:0007669"/>
    <property type="project" value="UniProtKB-KW"/>
</dbReference>
<dbReference type="Gene3D" id="3.30.420.270">
    <property type="match status" value="1"/>
</dbReference>
<comment type="function">
    <text evidence="1">Involved in the TonB-dependent energy-dependent transport of various receptor-bound substrates.</text>
</comment>
<keyword evidence="8 12" id="KW-0812">Transmembrane</keyword>
<dbReference type="InterPro" id="IPR003400">
    <property type="entry name" value="ExbD"/>
</dbReference>
<accession>A0A450TMA2</accession>
<evidence type="ECO:0000256" key="5">
    <source>
        <dbReference type="ARBA" id="ARBA00022448"/>
    </source>
</evidence>
<dbReference type="PANTHER" id="PTHR30558">
    <property type="entry name" value="EXBD MEMBRANE COMPONENT OF PMF-DRIVEN MACROMOLECULE IMPORT SYSTEM"/>
    <property type="match status" value="1"/>
</dbReference>
<dbReference type="Pfam" id="PF02472">
    <property type="entry name" value="ExbD"/>
    <property type="match status" value="1"/>
</dbReference>
<evidence type="ECO:0000256" key="8">
    <source>
        <dbReference type="ARBA" id="ARBA00022692"/>
    </source>
</evidence>
<evidence type="ECO:0000256" key="11">
    <source>
        <dbReference type="ARBA" id="ARBA00023136"/>
    </source>
</evidence>
<sequence length="127" mass="13991">MKPLAQINVIPFIDIMLVLLAVVLTTATFVAQGKIPVNLPTAGESKPIPRLEHIRITINASGAIYLDDRALTLEALDARTAALVQSSENTRFLLHVDEDTAFRHFVGVVDLLKKYAIEDVSIVTERQ</sequence>
<protein>
    <submittedName>
        <fullName evidence="14">Biopolymer transport protein ExbD</fullName>
    </submittedName>
</protein>
<comment type="similarity">
    <text evidence="3 12">Belongs to the ExbD/TolR family.</text>
</comment>
<evidence type="ECO:0000256" key="2">
    <source>
        <dbReference type="ARBA" id="ARBA00004249"/>
    </source>
</evidence>
<proteinExistence type="inferred from homology"/>
<evidence type="ECO:0000313" key="14">
    <source>
        <dbReference type="EMBL" id="VFJ68865.1"/>
    </source>
</evidence>
<keyword evidence="11" id="KW-0472">Membrane</keyword>
<reference evidence="14" key="1">
    <citation type="submission" date="2019-02" db="EMBL/GenBank/DDBJ databases">
        <authorList>
            <person name="Gruber-Vodicka R. H."/>
            <person name="Seah K. B. B."/>
        </authorList>
    </citation>
    <scope>NUCLEOTIDE SEQUENCE</scope>
    <source>
        <strain evidence="13">BECK_BZ163</strain>
        <strain evidence="15">BECK_BZ164</strain>
        <strain evidence="14">BECK_BZ165</strain>
    </source>
</reference>
<evidence type="ECO:0000313" key="13">
    <source>
        <dbReference type="EMBL" id="VFJ67538.1"/>
    </source>
</evidence>